<dbReference type="SUPFAM" id="SSF103515">
    <property type="entry name" value="Autotransporter"/>
    <property type="match status" value="1"/>
</dbReference>
<sequence length="283" mass="29955">MKKLRVLFAASAVISAMAVVPACAAPTVPVSATGVIGHEQNPIVAANNEFGLAMTGQLMNYQEHITPGPSDTESGWMPGFAVKGSYMGSNGFYTALRYDYSSGNIAYHGALQGSAGFVPYNGTDSASTQRLLGRFGYGWSLAGNMMLTPYAAVGWQHWNRHLTGPYGYTETYNAALVGAGAMFQYACDPRLVATTNVEMLAVAGGGMTPNFANGLFGSTSFGASGEEKVSIDADYRITGPLHLYGGLSYTHFNYTGGSLKHGFREPLSSTNQFGMDLGLGYSF</sequence>
<name>A0A8X8KBS7_ACIFI</name>
<gene>
    <name evidence="2" type="ORF">HF568_06250</name>
</gene>
<dbReference type="EMBL" id="JABBHS010000191">
    <property type="protein sequence ID" value="MBU2722814.1"/>
    <property type="molecule type" value="Genomic_DNA"/>
</dbReference>
<keyword evidence="1" id="KW-0732">Signal</keyword>
<comment type="caution">
    <text evidence="2">The sequence shown here is derived from an EMBL/GenBank/DDBJ whole genome shotgun (WGS) entry which is preliminary data.</text>
</comment>
<evidence type="ECO:0000313" key="3">
    <source>
        <dbReference type="Proteomes" id="UP000887300"/>
    </source>
</evidence>
<accession>A0A8X8KBS7</accession>
<reference evidence="2" key="1">
    <citation type="journal article" date="2021" name="ISME J.">
        <title>Genomic evolution of the class Acidithiobacillia: deep-branching Proteobacteria living in extreme acidic conditions.</title>
        <authorList>
            <person name="Moya-Beltran A."/>
            <person name="Beard S."/>
            <person name="Rojas-Villalobos C."/>
            <person name="Issotta F."/>
            <person name="Gallardo Y."/>
            <person name="Ulloa R."/>
            <person name="Giaveno A."/>
            <person name="Degli Esposti M."/>
            <person name="Johnson D.B."/>
            <person name="Quatrini R."/>
        </authorList>
    </citation>
    <scope>NUCLEOTIDE SEQUENCE</scope>
    <source>
        <strain evidence="2">DSM 583</strain>
    </source>
</reference>
<dbReference type="InterPro" id="IPR036709">
    <property type="entry name" value="Autotransporte_beta_dom_sf"/>
</dbReference>
<dbReference type="Proteomes" id="UP000887300">
    <property type="component" value="Unassembled WGS sequence"/>
</dbReference>
<protein>
    <submittedName>
        <fullName evidence="2">Autotransporter outer membrane beta-barrel domain-containing protein</fullName>
    </submittedName>
</protein>
<dbReference type="RefSeq" id="WP_215886172.1">
    <property type="nucleotide sequence ID" value="NZ_CP134225.1"/>
</dbReference>
<organism evidence="2 3">
    <name type="scientific">Acidithiobacillus ferridurans</name>
    <dbReference type="NCBI Taxonomy" id="1232575"/>
    <lineage>
        <taxon>Bacteria</taxon>
        <taxon>Pseudomonadati</taxon>
        <taxon>Pseudomonadota</taxon>
        <taxon>Acidithiobacillia</taxon>
        <taxon>Acidithiobacillales</taxon>
        <taxon>Acidithiobacillaceae</taxon>
        <taxon>Acidithiobacillus</taxon>
    </lineage>
</organism>
<feature type="signal peptide" evidence="1">
    <location>
        <begin position="1"/>
        <end position="24"/>
    </location>
</feature>
<feature type="chain" id="PRO_5036446348" evidence="1">
    <location>
        <begin position="25"/>
        <end position="283"/>
    </location>
</feature>
<proteinExistence type="predicted"/>
<dbReference type="AlphaFoldDB" id="A0A8X8KBS7"/>
<evidence type="ECO:0000256" key="1">
    <source>
        <dbReference type="SAM" id="SignalP"/>
    </source>
</evidence>
<evidence type="ECO:0000313" key="2">
    <source>
        <dbReference type="EMBL" id="MBU2722814.1"/>
    </source>
</evidence>